<dbReference type="Proteomes" id="UP000274922">
    <property type="component" value="Unassembled WGS sequence"/>
</dbReference>
<feature type="compositionally biased region" description="Low complexity" evidence="1">
    <location>
        <begin position="1389"/>
        <end position="1416"/>
    </location>
</feature>
<feature type="region of interest" description="Disordered" evidence="1">
    <location>
        <begin position="1098"/>
        <end position="1159"/>
    </location>
</feature>
<feature type="compositionally biased region" description="Acidic residues" evidence="1">
    <location>
        <begin position="910"/>
        <end position="919"/>
    </location>
</feature>
<feature type="compositionally biased region" description="Acidic residues" evidence="1">
    <location>
        <begin position="974"/>
        <end position="992"/>
    </location>
</feature>
<sequence>MPPKSAKRAAGDARPKKPAAAAAKARSKKAQAAAATATAAVAAAPTPAQRSVSCTQCRSPITLHPGKAIPSICPSCQARRPQSAGRALLVETDDMDDDICPVCDGDCTCHKASASSAASSAAFPSAASAAAAAVAAAAATATAMRYAAAATMVSPAPTPLATSPSALAHSHHHSHPLPPLLAAPLPTLLPPGPAPPAAKRRKLGGAVASKGPAKGTFMAPPALLAGPHAAGRPGGKRIPAARPSATAAKTRPGGKHLGTAAVNEATDSETETDSVTTDEDDAHHAAMLGSVGHQTTPSSAAAAAAAAALLHSSAFGTPQRLPAPPPPPPPPPAHGAVPRGKTLPASALYARKHPSAHHVLASKNVLLHGASAFASDTATDDDSLTESATASDDTDSDSDGAVAVAPPPALRGHAQAGGKTVPRAASVGRKTVPPRTGKTVPSHLAAAAAALPPLPPSAPAASASTPAPTAAAPASSAAPATAPVKAAAATKKRAPKTAAEPVKAAASAASAAAASTKPKKGSQAPPVYSASKPPKIPTPATGASSKAASKLDRLSRGDFSAASYRRSRDGDRDRDRDRGRSKRDGSSYVASSSALRSTSFPKSVAAAVAAIADDTDSEFDSDDAAPPPTVLSTSTSASSAVSQRHRHRQARSSSLSGSSQLAPTSSSSSSLTGATITKAAQAKASASSSMAAVATSSLALASSGAHGASQTRSEGPRRPQSLAAAYADSGSDGVSDTSSALSSVDDVFLSSSEDSDEPPRRGFVSARPSPPSSRKPPSHLPIDSNAVAAMLRDAAELTSAASGFHTPMKLSGDDEDDDEDDGIPLHEAVARRLEALKREAGFTSGADFARAASMAQHDEEEDDRSSVSSLHTSDFEESSDAEQHRRHGDDDPDVDEAAAADRDDNRSDTTDSDGDDSDDGDHLPTTTSLAEAVGLSIASYAEVEEVDVDVDETALDHVMALDLQRHVDAALDDHDADSDDDVDNDDDDEGDEAGPVYYVVSDHEDGFSVDVRSSNERSRRRRRMYEEAASRHMAGARSTPILAGSNFWGYMDAEDSEELEDELEQSMADDVHPQRVKQGASKAWKERILAAKYDEDAAKTPKAAGDPDGWIVQTRSPSPAPPPDAVAASASAADADAAASHPSSPNVHAASPQPLSLVSQPLPSEATLVNPDDHQQLAYFDLHLPVTGDGQLDLSDAQVSRAYYDVDDNVLYLCDEDDEDDAAEGAAAAPDGPDAMGAMDAPGLAAALAQPLDATTGLLFDPSAFLGVGLGFGVGLDAIKPYDAACIESAVAAAAAAAAMSTDTAADPAAASVAAKDATSGREDDDNATESDAGSDAGSDATARSPARDGDAASPSSLLDIFLNPTPDGSNSIVARLEHAHLERMQREAAAAAATPMSVPTTAPASAVGSPSAAGGDDLTMSMPPLSLFPAPKPNGMTPVMTPSRDFVTPGPEMLEHASAALESVATTPGGARDASDHASASMAAAAATAAALGLPPTKLRDLEQLLQTFHPSLPSMGAGGMGAGGISASSLLQKSNLDRLQAGLPPQTLMSHVARTPMTPQPSSSDATTPGTTATSATEPDGDLADDATPFTGLPAPVPTGQSGSEVSFASLDLAAAQAAVAAANAAAQAHAGAGAGDGEHAGVTSATTTTPDIFDTPNIQPFSPNAFPPGRSMTPLERMGAAASIAASVAASMPAAMLYATTPSPYGAPVSFTSPAALMPVTSSRPAASRGRATAARRASDTESASDSDSSHEFGFNDLVDSEFLDDDAVTAAFDASVGEDAADTKAATRRPLLAYNSAFSRHARARARHLSTRAKRRQGRRALHAAAAGLPSGLPPAHGAMLSKPGHGHYPGHAHGVPSSLAPSVALAAASMASMAPSVPTTMAMAMTLPTTGATVHSGAARPSRRGGRGSDGRRSVALRGAARGGPIRSPSEALLRSATANGAFPSEWAMADDDLLGLIM</sequence>
<feature type="compositionally biased region" description="Low complexity" evidence="1">
    <location>
        <begin position="1125"/>
        <end position="1159"/>
    </location>
</feature>
<feature type="region of interest" description="Disordered" evidence="1">
    <location>
        <begin position="614"/>
        <end position="688"/>
    </location>
</feature>
<feature type="region of interest" description="Disordered" evidence="1">
    <location>
        <begin position="798"/>
        <end position="827"/>
    </location>
</feature>
<name>A0A4V1IV92_9FUNG</name>
<keyword evidence="3" id="KW-1185">Reference proteome</keyword>
<evidence type="ECO:0000313" key="3">
    <source>
        <dbReference type="Proteomes" id="UP000274922"/>
    </source>
</evidence>
<dbReference type="PANTHER" id="PTHR35711">
    <property type="entry name" value="EXPRESSED PROTEIN"/>
    <property type="match status" value="1"/>
</dbReference>
<feature type="region of interest" description="Disordered" evidence="1">
    <location>
        <begin position="511"/>
        <end position="594"/>
    </location>
</feature>
<feature type="region of interest" description="Disordered" evidence="1">
    <location>
        <begin position="701"/>
        <end position="781"/>
    </location>
</feature>
<feature type="region of interest" description="Disordered" evidence="1">
    <location>
        <begin position="1387"/>
        <end position="1418"/>
    </location>
</feature>
<feature type="compositionally biased region" description="Low complexity" evidence="1">
    <location>
        <begin position="459"/>
        <end position="480"/>
    </location>
</feature>
<feature type="region of interest" description="Disordered" evidence="1">
    <location>
        <begin position="189"/>
        <end position="210"/>
    </location>
</feature>
<reference evidence="3" key="1">
    <citation type="journal article" date="2018" name="Nat. Microbiol.">
        <title>Leveraging single-cell genomics to expand the fungal tree of life.</title>
        <authorList>
            <person name="Ahrendt S.R."/>
            <person name="Quandt C.A."/>
            <person name="Ciobanu D."/>
            <person name="Clum A."/>
            <person name="Salamov A."/>
            <person name="Andreopoulos B."/>
            <person name="Cheng J.F."/>
            <person name="Woyke T."/>
            <person name="Pelin A."/>
            <person name="Henrissat B."/>
            <person name="Reynolds N.K."/>
            <person name="Benny G.L."/>
            <person name="Smith M.E."/>
            <person name="James T.Y."/>
            <person name="Grigoriev I.V."/>
        </authorList>
    </citation>
    <scope>NUCLEOTIDE SEQUENCE [LARGE SCALE GENOMIC DNA]</scope>
    <source>
        <strain evidence="3">ATCC 52028</strain>
    </source>
</reference>
<feature type="region of interest" description="Disordered" evidence="1">
    <location>
        <begin position="973"/>
        <end position="1032"/>
    </location>
</feature>
<feature type="region of interest" description="Disordered" evidence="1">
    <location>
        <begin position="316"/>
        <end position="340"/>
    </location>
</feature>
<feature type="compositionally biased region" description="Low complexity" evidence="1">
    <location>
        <begin position="1331"/>
        <end position="1341"/>
    </location>
</feature>
<feature type="region of interest" description="Disordered" evidence="1">
    <location>
        <begin position="849"/>
        <end position="926"/>
    </location>
</feature>
<feature type="region of interest" description="Disordered" evidence="1">
    <location>
        <begin position="376"/>
        <end position="441"/>
    </location>
</feature>
<feature type="region of interest" description="Disordered" evidence="1">
    <location>
        <begin position="1555"/>
        <end position="1605"/>
    </location>
</feature>
<feature type="compositionally biased region" description="Low complexity" evidence="1">
    <location>
        <begin position="728"/>
        <end position="752"/>
    </location>
</feature>
<dbReference type="PANTHER" id="PTHR35711:SF1">
    <property type="entry name" value="ECTODERMAL, ISOFORM F"/>
    <property type="match status" value="1"/>
</dbReference>
<feature type="region of interest" description="Disordered" evidence="1">
    <location>
        <begin position="1"/>
        <end position="27"/>
    </location>
</feature>
<feature type="compositionally biased region" description="Low complexity" evidence="1">
    <location>
        <begin position="1563"/>
        <end position="1580"/>
    </location>
</feature>
<feature type="compositionally biased region" description="Basic and acidic residues" evidence="1">
    <location>
        <begin position="566"/>
        <end position="585"/>
    </location>
</feature>
<feature type="compositionally biased region" description="Low complexity" evidence="1">
    <location>
        <begin position="18"/>
        <end position="27"/>
    </location>
</feature>
<organism evidence="2 3">
    <name type="scientific">Caulochytrium protostelioides</name>
    <dbReference type="NCBI Taxonomy" id="1555241"/>
    <lineage>
        <taxon>Eukaryota</taxon>
        <taxon>Fungi</taxon>
        <taxon>Fungi incertae sedis</taxon>
        <taxon>Chytridiomycota</taxon>
        <taxon>Chytridiomycota incertae sedis</taxon>
        <taxon>Chytridiomycetes</taxon>
        <taxon>Caulochytriales</taxon>
        <taxon>Caulochytriaceae</taxon>
        <taxon>Caulochytrium</taxon>
    </lineage>
</organism>
<feature type="compositionally biased region" description="Basic and acidic residues" evidence="1">
    <location>
        <begin position="899"/>
        <end position="909"/>
    </location>
</feature>
<protein>
    <submittedName>
        <fullName evidence="2">Uncharacterized protein</fullName>
    </submittedName>
</protein>
<feature type="compositionally biased region" description="Low complexity" evidence="1">
    <location>
        <begin position="1725"/>
        <end position="1750"/>
    </location>
</feature>
<feature type="region of interest" description="Disordered" evidence="1">
    <location>
        <begin position="1634"/>
        <end position="1676"/>
    </location>
</feature>
<feature type="compositionally biased region" description="Acidic residues" evidence="1">
    <location>
        <begin position="614"/>
        <end position="623"/>
    </location>
</feature>
<feature type="region of interest" description="Disordered" evidence="1">
    <location>
        <begin position="456"/>
        <end position="480"/>
    </location>
</feature>
<feature type="compositionally biased region" description="Acidic residues" evidence="1">
    <location>
        <begin position="266"/>
        <end position="278"/>
    </location>
</feature>
<feature type="region of interest" description="Disordered" evidence="1">
    <location>
        <begin position="163"/>
        <end position="182"/>
    </location>
</feature>
<feature type="region of interest" description="Disordered" evidence="1">
    <location>
        <begin position="1897"/>
        <end position="1934"/>
    </location>
</feature>
<feature type="compositionally biased region" description="Low complexity" evidence="1">
    <location>
        <begin position="651"/>
        <end position="688"/>
    </location>
</feature>
<accession>A0A4V1IV92</accession>
<evidence type="ECO:0000313" key="2">
    <source>
        <dbReference type="EMBL" id="RKP03249.1"/>
    </source>
</evidence>
<feature type="region of interest" description="Disordered" evidence="1">
    <location>
        <begin position="1725"/>
        <end position="1755"/>
    </location>
</feature>
<proteinExistence type="predicted"/>
<feature type="compositionally biased region" description="Polar residues" evidence="1">
    <location>
        <begin position="1646"/>
        <end position="1665"/>
    </location>
</feature>
<evidence type="ECO:0000256" key="1">
    <source>
        <dbReference type="SAM" id="MobiDB-lite"/>
    </source>
</evidence>
<feature type="compositionally biased region" description="Acidic residues" evidence="1">
    <location>
        <begin position="813"/>
        <end position="822"/>
    </location>
</feature>
<feature type="compositionally biased region" description="Low complexity" evidence="1">
    <location>
        <begin position="630"/>
        <end position="642"/>
    </location>
</feature>
<feature type="region of interest" description="Disordered" evidence="1">
    <location>
        <begin position="226"/>
        <end position="278"/>
    </location>
</feature>
<feature type="compositionally biased region" description="Pro residues" evidence="1">
    <location>
        <begin position="321"/>
        <end position="333"/>
    </location>
</feature>
<dbReference type="EMBL" id="ML014126">
    <property type="protein sequence ID" value="RKP03249.1"/>
    <property type="molecule type" value="Genomic_DNA"/>
</dbReference>
<feature type="region of interest" description="Disordered" evidence="1">
    <location>
        <begin position="1314"/>
        <end position="1362"/>
    </location>
</feature>
<gene>
    <name evidence="2" type="ORF">CXG81DRAFT_17200</name>
</gene>